<accession>A0A0F9NX96</accession>
<keyword evidence="1" id="KW-0812">Transmembrane</keyword>
<proteinExistence type="predicted"/>
<comment type="caution">
    <text evidence="2">The sequence shown here is derived from an EMBL/GenBank/DDBJ whole genome shotgun (WGS) entry which is preliminary data.</text>
</comment>
<organism evidence="2">
    <name type="scientific">marine sediment metagenome</name>
    <dbReference type="NCBI Taxonomy" id="412755"/>
    <lineage>
        <taxon>unclassified sequences</taxon>
        <taxon>metagenomes</taxon>
        <taxon>ecological metagenomes</taxon>
    </lineage>
</organism>
<feature type="transmembrane region" description="Helical" evidence="1">
    <location>
        <begin position="62"/>
        <end position="82"/>
    </location>
</feature>
<reference evidence="2" key="1">
    <citation type="journal article" date="2015" name="Nature">
        <title>Complex archaea that bridge the gap between prokaryotes and eukaryotes.</title>
        <authorList>
            <person name="Spang A."/>
            <person name="Saw J.H."/>
            <person name="Jorgensen S.L."/>
            <person name="Zaremba-Niedzwiedzka K."/>
            <person name="Martijn J."/>
            <person name="Lind A.E."/>
            <person name="van Eijk R."/>
            <person name="Schleper C."/>
            <person name="Guy L."/>
            <person name="Ettema T.J."/>
        </authorList>
    </citation>
    <scope>NUCLEOTIDE SEQUENCE</scope>
</reference>
<gene>
    <name evidence="2" type="ORF">LCGC14_1284790</name>
</gene>
<keyword evidence="1" id="KW-1133">Transmembrane helix</keyword>
<dbReference type="AlphaFoldDB" id="A0A0F9NX96"/>
<dbReference type="EMBL" id="LAZR01007343">
    <property type="protein sequence ID" value="KKM85857.1"/>
    <property type="molecule type" value="Genomic_DNA"/>
</dbReference>
<evidence type="ECO:0000313" key="2">
    <source>
        <dbReference type="EMBL" id="KKM85857.1"/>
    </source>
</evidence>
<sequence>MFILLLSIHLCNGLRITQPADTTVGAVELNLNYNSIGILESADGKYGGFTTFSLEYSGGGSIAFELPFFLSIFAIGLVSLIIRKKKKIS</sequence>
<evidence type="ECO:0000256" key="1">
    <source>
        <dbReference type="SAM" id="Phobius"/>
    </source>
</evidence>
<name>A0A0F9NX96_9ZZZZ</name>
<protein>
    <submittedName>
        <fullName evidence="2">Uncharacterized protein</fullName>
    </submittedName>
</protein>
<keyword evidence="1" id="KW-0472">Membrane</keyword>